<dbReference type="InterPro" id="IPR027383">
    <property type="entry name" value="Znf_put"/>
</dbReference>
<feature type="domain" description="Putative zinc-finger" evidence="3">
    <location>
        <begin position="4"/>
        <end position="37"/>
    </location>
</feature>
<dbReference type="RefSeq" id="WP_376878419.1">
    <property type="nucleotide sequence ID" value="NZ_JBHUHP010000016.1"/>
</dbReference>
<keyword evidence="5" id="KW-1185">Reference proteome</keyword>
<protein>
    <submittedName>
        <fullName evidence="4">Zf-HC2 domain-containing protein</fullName>
    </submittedName>
</protein>
<evidence type="ECO:0000259" key="3">
    <source>
        <dbReference type="Pfam" id="PF13490"/>
    </source>
</evidence>
<dbReference type="EMBL" id="JBHUHP010000016">
    <property type="protein sequence ID" value="MFD2093158.1"/>
    <property type="molecule type" value="Genomic_DNA"/>
</dbReference>
<evidence type="ECO:0000313" key="4">
    <source>
        <dbReference type="EMBL" id="MFD2093158.1"/>
    </source>
</evidence>
<keyword evidence="2" id="KW-0804">Transcription</keyword>
<evidence type="ECO:0000313" key="5">
    <source>
        <dbReference type="Proteomes" id="UP001597402"/>
    </source>
</evidence>
<comment type="caution">
    <text evidence="4">The sequence shown here is derived from an EMBL/GenBank/DDBJ whole genome shotgun (WGS) entry which is preliminary data.</text>
</comment>
<gene>
    <name evidence="4" type="ORF">ACFSHS_16450</name>
</gene>
<reference evidence="5" key="1">
    <citation type="journal article" date="2019" name="Int. J. Syst. Evol. Microbiol.">
        <title>The Global Catalogue of Microorganisms (GCM) 10K type strain sequencing project: providing services to taxonomists for standard genome sequencing and annotation.</title>
        <authorList>
            <consortium name="The Broad Institute Genomics Platform"/>
            <consortium name="The Broad Institute Genome Sequencing Center for Infectious Disease"/>
            <person name="Wu L."/>
            <person name="Ma J."/>
        </authorList>
    </citation>
    <scope>NUCLEOTIDE SEQUENCE [LARGE SCALE GENOMIC DNA]</scope>
    <source>
        <strain evidence="5">JCM 3338</strain>
    </source>
</reference>
<dbReference type="Gene3D" id="1.10.10.1320">
    <property type="entry name" value="Anti-sigma factor, zinc-finger domain"/>
    <property type="match status" value="1"/>
</dbReference>
<sequence>MIDCAQTVRQLWEYLDDLVGEPDRELIEDHLSRCLRCCGELEFVAELKRFLARSRHDNVPDDVLGRLRQTLEELGR</sequence>
<evidence type="ECO:0000256" key="2">
    <source>
        <dbReference type="ARBA" id="ARBA00023163"/>
    </source>
</evidence>
<proteinExistence type="predicted"/>
<dbReference type="InterPro" id="IPR041916">
    <property type="entry name" value="Anti_sigma_zinc_sf"/>
</dbReference>
<evidence type="ECO:0000256" key="1">
    <source>
        <dbReference type="ARBA" id="ARBA00023015"/>
    </source>
</evidence>
<accession>A0ABW4XEU0</accession>
<organism evidence="4 5">
    <name type="scientific">Blastococcus deserti</name>
    <dbReference type="NCBI Taxonomy" id="2259033"/>
    <lineage>
        <taxon>Bacteria</taxon>
        <taxon>Bacillati</taxon>
        <taxon>Actinomycetota</taxon>
        <taxon>Actinomycetes</taxon>
        <taxon>Geodermatophilales</taxon>
        <taxon>Geodermatophilaceae</taxon>
        <taxon>Blastococcus</taxon>
    </lineage>
</organism>
<name>A0ABW4XEU0_9ACTN</name>
<dbReference type="Proteomes" id="UP001597402">
    <property type="component" value="Unassembled WGS sequence"/>
</dbReference>
<keyword evidence="1" id="KW-0805">Transcription regulation</keyword>
<dbReference type="Pfam" id="PF13490">
    <property type="entry name" value="zf-HC2"/>
    <property type="match status" value="1"/>
</dbReference>